<keyword evidence="8" id="KW-1185">Reference proteome</keyword>
<dbReference type="Pfam" id="PF00672">
    <property type="entry name" value="HAMP"/>
    <property type="match status" value="1"/>
</dbReference>
<dbReference type="AlphaFoldDB" id="W9GYC1"/>
<name>W9GYC1_9PROT</name>
<dbReference type="SMART" id="SM00304">
    <property type="entry name" value="HAMP"/>
    <property type="match status" value="1"/>
</dbReference>
<comment type="caution">
    <text evidence="7">The sequence shown here is derived from an EMBL/GenBank/DDBJ whole genome shotgun (WGS) entry which is preliminary data.</text>
</comment>
<dbReference type="Gene3D" id="1.10.8.500">
    <property type="entry name" value="HAMP domain in histidine kinase"/>
    <property type="match status" value="1"/>
</dbReference>
<dbReference type="GO" id="GO:0004888">
    <property type="term" value="F:transmembrane signaling receptor activity"/>
    <property type="evidence" value="ECO:0007669"/>
    <property type="project" value="InterPro"/>
</dbReference>
<dbReference type="Gene3D" id="1.10.287.950">
    <property type="entry name" value="Methyl-accepting chemotaxis protein"/>
    <property type="match status" value="1"/>
</dbReference>
<evidence type="ECO:0000259" key="6">
    <source>
        <dbReference type="PROSITE" id="PS50885"/>
    </source>
</evidence>
<evidence type="ECO:0000256" key="4">
    <source>
        <dbReference type="SAM" id="Phobius"/>
    </source>
</evidence>
<keyword evidence="4" id="KW-0812">Transmembrane</keyword>
<dbReference type="PRINTS" id="PR00260">
    <property type="entry name" value="CHEMTRNSDUCR"/>
</dbReference>
<dbReference type="RefSeq" id="WP_051513747.1">
    <property type="nucleotide sequence ID" value="NZ_AVFL01000042.1"/>
</dbReference>
<keyword evidence="4" id="KW-1133">Transmembrane helix</keyword>
<evidence type="ECO:0000259" key="5">
    <source>
        <dbReference type="PROSITE" id="PS50111"/>
    </source>
</evidence>
<keyword evidence="4" id="KW-0472">Membrane</keyword>
<feature type="transmembrane region" description="Helical" evidence="4">
    <location>
        <begin position="12"/>
        <end position="35"/>
    </location>
</feature>
<reference evidence="7 8" key="1">
    <citation type="submission" date="2013-08" db="EMBL/GenBank/DDBJ databases">
        <title>The genome sequence of Skermanella stibiiresistens.</title>
        <authorList>
            <person name="Zhu W."/>
            <person name="Wang G."/>
        </authorList>
    </citation>
    <scope>NUCLEOTIDE SEQUENCE [LARGE SCALE GENOMIC DNA]</scope>
    <source>
        <strain evidence="7 8">SB22</strain>
    </source>
</reference>
<evidence type="ECO:0000313" key="7">
    <source>
        <dbReference type="EMBL" id="EWY36478.1"/>
    </source>
</evidence>
<dbReference type="PATRIC" id="fig|1385369.3.peg.6475"/>
<protein>
    <submittedName>
        <fullName evidence="7">Chemotaxis sensory transducer</fullName>
    </submittedName>
</protein>
<dbReference type="GO" id="GO:0006935">
    <property type="term" value="P:chemotaxis"/>
    <property type="evidence" value="ECO:0007669"/>
    <property type="project" value="InterPro"/>
</dbReference>
<organism evidence="7 8">
    <name type="scientific">Skermanella stibiiresistens SB22</name>
    <dbReference type="NCBI Taxonomy" id="1385369"/>
    <lineage>
        <taxon>Bacteria</taxon>
        <taxon>Pseudomonadati</taxon>
        <taxon>Pseudomonadota</taxon>
        <taxon>Alphaproteobacteria</taxon>
        <taxon>Rhodospirillales</taxon>
        <taxon>Azospirillaceae</taxon>
        <taxon>Skermanella</taxon>
    </lineage>
</organism>
<dbReference type="SMART" id="SM00283">
    <property type="entry name" value="MA"/>
    <property type="match status" value="1"/>
</dbReference>
<dbReference type="InterPro" id="IPR004089">
    <property type="entry name" value="MCPsignal_dom"/>
</dbReference>
<keyword evidence="1 3" id="KW-0807">Transducer</keyword>
<dbReference type="PROSITE" id="PS50885">
    <property type="entry name" value="HAMP"/>
    <property type="match status" value="1"/>
</dbReference>
<dbReference type="SUPFAM" id="SSF58104">
    <property type="entry name" value="Methyl-accepting chemotaxis protein (MCP) signaling domain"/>
    <property type="match status" value="1"/>
</dbReference>
<evidence type="ECO:0000313" key="8">
    <source>
        <dbReference type="Proteomes" id="UP000019486"/>
    </source>
</evidence>
<proteinExistence type="inferred from homology"/>
<dbReference type="PANTHER" id="PTHR32089">
    <property type="entry name" value="METHYL-ACCEPTING CHEMOTAXIS PROTEIN MCPB"/>
    <property type="match status" value="1"/>
</dbReference>
<dbReference type="Proteomes" id="UP000019486">
    <property type="component" value="Unassembled WGS sequence"/>
</dbReference>
<dbReference type="STRING" id="1385369.N825_26545"/>
<accession>W9GYC1</accession>
<dbReference type="Pfam" id="PF00015">
    <property type="entry name" value="MCPsignal"/>
    <property type="match status" value="1"/>
</dbReference>
<sequence length="562" mass="58671">MKRLHALKISTKIYALVGFLGLVAALIGTAGVMTMRTYDSEVETMTAASARALLGERVNGLVNAVVMDSRGVYMAENAEGIDKFGKPLLGSLKAIETLMAEWKALVPPEHAAQFARAEKNAADFVAFRTKLVEIGRASGAPAARLFGDNDANRSNRQALNKELQEIAALNAAMIGAASAELDQFYATMLRVLALLTVLGVGSAAALAIVIVRKTVTGPLGEITGTMMRLAEGNSGVEVKGVERGDEIGEMARTVGVFRDNMIRAATLEDQRRTDEEARERRRQSLERLTHDFGVGIDEVVKAVSAQAVEMRSSSESMSAIAEETARQSSAAAAASDQARVNVQTVAAAAEELSSSINEISRQVSESSRVATVAVSEVARTNGSVASLVAAADKIGEVVNLISDIASQTNLLALNATIEAARAGEAGKGFAIVASEVKNLANQTAKATEDIATQIAGMQAATSGAVGAIQAIGGTITRIDEIVTVIAAAVEEQGSATREIARNIQEASRGTDEVSSNINGVHGAAGETGRTASQVLEVAAGVAHQADTLRREVGEFITRVKSA</sequence>
<dbReference type="InterPro" id="IPR004090">
    <property type="entry name" value="Chemotax_Me-accpt_rcpt"/>
</dbReference>
<dbReference type="InterPro" id="IPR003660">
    <property type="entry name" value="HAMP_dom"/>
</dbReference>
<dbReference type="GO" id="GO:0007165">
    <property type="term" value="P:signal transduction"/>
    <property type="evidence" value="ECO:0007669"/>
    <property type="project" value="UniProtKB-KW"/>
</dbReference>
<evidence type="ECO:0000256" key="2">
    <source>
        <dbReference type="ARBA" id="ARBA00029447"/>
    </source>
</evidence>
<feature type="domain" description="Methyl-accepting transducer" evidence="5">
    <location>
        <begin position="299"/>
        <end position="528"/>
    </location>
</feature>
<dbReference type="GO" id="GO:0016020">
    <property type="term" value="C:membrane"/>
    <property type="evidence" value="ECO:0007669"/>
    <property type="project" value="InterPro"/>
</dbReference>
<gene>
    <name evidence="7" type="ORF">N825_26545</name>
</gene>
<dbReference type="PROSITE" id="PS50111">
    <property type="entry name" value="CHEMOTAXIS_TRANSDUC_2"/>
    <property type="match status" value="1"/>
</dbReference>
<feature type="domain" description="HAMP" evidence="6">
    <location>
        <begin position="213"/>
        <end position="266"/>
    </location>
</feature>
<evidence type="ECO:0000256" key="3">
    <source>
        <dbReference type="PROSITE-ProRule" id="PRU00284"/>
    </source>
</evidence>
<dbReference type="Pfam" id="PF12729">
    <property type="entry name" value="4HB_MCP_1"/>
    <property type="match status" value="1"/>
</dbReference>
<dbReference type="PANTHER" id="PTHR32089:SF112">
    <property type="entry name" value="LYSOZYME-LIKE PROTEIN-RELATED"/>
    <property type="match status" value="1"/>
</dbReference>
<dbReference type="EMBL" id="AVFL01000042">
    <property type="protein sequence ID" value="EWY36478.1"/>
    <property type="molecule type" value="Genomic_DNA"/>
</dbReference>
<dbReference type="CDD" id="cd06225">
    <property type="entry name" value="HAMP"/>
    <property type="match status" value="1"/>
</dbReference>
<dbReference type="InterPro" id="IPR024478">
    <property type="entry name" value="HlyB_4HB_MCP"/>
</dbReference>
<comment type="similarity">
    <text evidence="2">Belongs to the methyl-accepting chemotaxis (MCP) protein family.</text>
</comment>
<evidence type="ECO:0000256" key="1">
    <source>
        <dbReference type="ARBA" id="ARBA00023224"/>
    </source>
</evidence>